<evidence type="ECO:0000313" key="2">
    <source>
        <dbReference type="EMBL" id="ODR94907.1"/>
    </source>
</evidence>
<gene>
    <name evidence="2" type="ORF">AUC70_03725</name>
</gene>
<dbReference type="InterPro" id="IPR028250">
    <property type="entry name" value="DsbDN"/>
</dbReference>
<dbReference type="Pfam" id="PF11412">
    <property type="entry name" value="DsbD_N"/>
    <property type="match status" value="1"/>
</dbReference>
<protein>
    <recommendedName>
        <fullName evidence="1">Thiol:disulfide interchange protein DsbD N-terminal domain-containing protein</fullName>
    </recommendedName>
</protein>
<evidence type="ECO:0000259" key="1">
    <source>
        <dbReference type="Pfam" id="PF11412"/>
    </source>
</evidence>
<accession>A0A1E3VN10</accession>
<comment type="caution">
    <text evidence="2">The sequence shown here is derived from an EMBL/GenBank/DDBJ whole genome shotgun (WGS) entry which is preliminary data.</text>
</comment>
<dbReference type="EMBL" id="LPWE01000011">
    <property type="protein sequence ID" value="ODR94907.1"/>
    <property type="molecule type" value="Genomic_DNA"/>
</dbReference>
<name>A0A1E3VN10_9HYPH</name>
<dbReference type="STRING" id="1774970.AUC70_03725"/>
<feature type="domain" description="Thiol:disulfide interchange protein DsbD N-terminal" evidence="1">
    <location>
        <begin position="46"/>
        <end position="147"/>
    </location>
</feature>
<reference evidence="2 3" key="1">
    <citation type="journal article" date="2016" name="Environ. Microbiol.">
        <title>New Methyloceanibacter diversity from North Sea sediments includes methanotroph containing solely the soluble methane monooxygenase.</title>
        <authorList>
            <person name="Vekeman B."/>
            <person name="Kerckhof F.M."/>
            <person name="Cremers G."/>
            <person name="de Vos P."/>
            <person name="Vandamme P."/>
            <person name="Boon N."/>
            <person name="Op den Camp H.J."/>
            <person name="Heylen K."/>
        </authorList>
    </citation>
    <scope>NUCLEOTIDE SEQUENCE [LARGE SCALE GENOMIC DNA]</scope>
    <source>
        <strain evidence="2 3">R-67176</strain>
    </source>
</reference>
<sequence>MLCCAGVAGVSLAAASGQSPWSGQGKSKVRLVSGLVNEDGKPTRYAGVQLRMDQGWKTYWRNPGDSGVPPSFDWSGSKNVKSIDVFYPLPHRFADANGTAIGYKDDVVFPVKVTPEQADKPVQLALTFDYGLCKDLCIPNSVDLRAVLPADLGKGDARLIEQAIERVPAPAGPDTLPRLGAVTANLEGDEPTLEVEALFAPGATHTDLFVTSSEILVPVPKALGPLTDGRQRFSVVFPTAEEGAAIKGKPLIFTLVSDQGSSETSRTEP</sequence>
<organism evidence="2 3">
    <name type="scientific">Methyloceanibacter stevinii</name>
    <dbReference type="NCBI Taxonomy" id="1774970"/>
    <lineage>
        <taxon>Bacteria</taxon>
        <taxon>Pseudomonadati</taxon>
        <taxon>Pseudomonadota</taxon>
        <taxon>Alphaproteobacteria</taxon>
        <taxon>Hyphomicrobiales</taxon>
        <taxon>Hyphomicrobiaceae</taxon>
        <taxon>Methyloceanibacter</taxon>
    </lineage>
</organism>
<proteinExistence type="predicted"/>
<dbReference type="Proteomes" id="UP000094172">
    <property type="component" value="Unassembled WGS sequence"/>
</dbReference>
<dbReference type="AlphaFoldDB" id="A0A1E3VN10"/>
<keyword evidence="3" id="KW-1185">Reference proteome</keyword>
<evidence type="ECO:0000313" key="3">
    <source>
        <dbReference type="Proteomes" id="UP000094172"/>
    </source>
</evidence>